<keyword evidence="11" id="KW-0969">Cilium</keyword>
<dbReference type="PRINTS" id="PR01005">
    <property type="entry name" value="FLGHOOKAP1"/>
</dbReference>
<dbReference type="PANTHER" id="PTHR30033:SF1">
    <property type="entry name" value="FLAGELLAR HOOK-ASSOCIATED PROTEIN 1"/>
    <property type="match status" value="1"/>
</dbReference>
<evidence type="ECO:0000256" key="6">
    <source>
        <dbReference type="ARBA" id="ARBA00023143"/>
    </source>
</evidence>
<evidence type="ECO:0000313" key="12">
    <source>
        <dbReference type="Proteomes" id="UP001589758"/>
    </source>
</evidence>
<dbReference type="Pfam" id="PF06429">
    <property type="entry name" value="Flg_bbr_C"/>
    <property type="match status" value="1"/>
</dbReference>
<feature type="domain" description="Flagellar hook-associated protein 1 D2-like" evidence="9">
    <location>
        <begin position="335"/>
        <end position="419"/>
    </location>
</feature>
<dbReference type="SUPFAM" id="SSF64518">
    <property type="entry name" value="Phase 1 flagellin"/>
    <property type="match status" value="1"/>
</dbReference>
<dbReference type="InterPro" id="IPR053927">
    <property type="entry name" value="FlgK_helical"/>
</dbReference>
<evidence type="ECO:0000259" key="9">
    <source>
        <dbReference type="Pfam" id="PF21158"/>
    </source>
</evidence>
<keyword evidence="11" id="KW-0966">Cell projection</keyword>
<evidence type="ECO:0000313" key="11">
    <source>
        <dbReference type="EMBL" id="MFC0180429.1"/>
    </source>
</evidence>
<dbReference type="NCBIfam" id="TIGR02492">
    <property type="entry name" value="flgK_ends"/>
    <property type="match status" value="1"/>
</dbReference>
<dbReference type="Pfam" id="PF22638">
    <property type="entry name" value="FlgK_D1"/>
    <property type="match status" value="1"/>
</dbReference>
<keyword evidence="11" id="KW-0282">Flagellum</keyword>
<dbReference type="RefSeq" id="WP_385877539.1">
    <property type="nucleotide sequence ID" value="NZ_JBHLXE010000100.1"/>
</dbReference>
<keyword evidence="12" id="KW-1185">Reference proteome</keyword>
<dbReference type="InterPro" id="IPR049119">
    <property type="entry name" value="FlgK_D2-like"/>
</dbReference>
<feature type="domain" description="Flagellar basal-body/hook protein C-terminal" evidence="8">
    <location>
        <begin position="511"/>
        <end position="548"/>
    </location>
</feature>
<accession>A0ABV6CBR0</accession>
<feature type="domain" description="Flagellar hook-associated protein FlgK helical" evidence="10">
    <location>
        <begin position="92"/>
        <end position="326"/>
    </location>
</feature>
<comment type="similarity">
    <text evidence="3 7">Belongs to the flagella basal body rod proteins family.</text>
</comment>
<proteinExistence type="inferred from homology"/>
<comment type="subcellular location">
    <subcellularLocation>
        <location evidence="1 7">Bacterial flagellum</location>
    </subcellularLocation>
    <subcellularLocation>
        <location evidence="2 7">Secreted</location>
    </subcellularLocation>
</comment>
<reference evidence="11 12" key="1">
    <citation type="submission" date="2024-09" db="EMBL/GenBank/DDBJ databases">
        <authorList>
            <person name="Sun Q."/>
            <person name="Mori K."/>
        </authorList>
    </citation>
    <scope>NUCLEOTIDE SEQUENCE [LARGE SCALE GENOMIC DNA]</scope>
    <source>
        <strain evidence="11 12">CCM 8545</strain>
    </source>
</reference>
<dbReference type="InterPro" id="IPR002371">
    <property type="entry name" value="FlgK"/>
</dbReference>
<evidence type="ECO:0000259" key="10">
    <source>
        <dbReference type="Pfam" id="PF22638"/>
    </source>
</evidence>
<evidence type="ECO:0000256" key="5">
    <source>
        <dbReference type="ARBA" id="ARBA00022525"/>
    </source>
</evidence>
<evidence type="ECO:0000256" key="7">
    <source>
        <dbReference type="RuleBase" id="RU362065"/>
    </source>
</evidence>
<dbReference type="InterPro" id="IPR010930">
    <property type="entry name" value="Flg_bb/hook_C_dom"/>
</dbReference>
<evidence type="ECO:0000256" key="2">
    <source>
        <dbReference type="ARBA" id="ARBA00004613"/>
    </source>
</evidence>
<evidence type="ECO:0000256" key="1">
    <source>
        <dbReference type="ARBA" id="ARBA00004365"/>
    </source>
</evidence>
<name>A0ABV6CBR0_9GAMM</name>
<dbReference type="Proteomes" id="UP001589758">
    <property type="component" value="Unassembled WGS sequence"/>
</dbReference>
<evidence type="ECO:0000256" key="3">
    <source>
        <dbReference type="ARBA" id="ARBA00009677"/>
    </source>
</evidence>
<dbReference type="EMBL" id="JBHLXE010000100">
    <property type="protein sequence ID" value="MFC0180429.1"/>
    <property type="molecule type" value="Genomic_DNA"/>
</dbReference>
<dbReference type="Pfam" id="PF21158">
    <property type="entry name" value="flgK_1st_1"/>
    <property type="match status" value="1"/>
</dbReference>
<evidence type="ECO:0000256" key="4">
    <source>
        <dbReference type="ARBA" id="ARBA00016244"/>
    </source>
</evidence>
<evidence type="ECO:0000259" key="8">
    <source>
        <dbReference type="Pfam" id="PF06429"/>
    </source>
</evidence>
<sequence>MSNLLGIGLSGINVSQMGINTVSNNIANLTTPGYNRQVVSIADQRPTGSTSGFIGNGAKVLSVDRLFDQFVNKQLRTAQALNSSQSMVYDQLRQIDNLLANNTNNLSDGLQEFFNNVQNMVSNPADSAARQTVIGTAESLVAQFGFVDNYLRELDEGINTSMKDIVGQVNVYAEQIANLNLEITKARGLTAGQEPNQLLDKRDQLVTELNKLVGVQVTEQNGAYNVSFSNGLSLVQGNQAGKISVVVSSADPTRMAVGYSPSPGINFEIPESQIRSGELGGLYQFRDTLDTTRNQINQIAMVFADQFNKQHMQGFDLNGEPGKEVFSLGSPVAFSNNNNKGTAFIQQISRVDTPKMQGTDYRLDYMGAGQWQVTRLSDGTVIPPMVTGTVPVVVEFEGIQIEINNEADLEVGDSFKLKPTSDAITGLGLLIKDPSELAAASAPDSGPSDNTNAKALLDLQNQNLVGGSSTFNTAYAKVVGVIGTSTKAAEINFRAQENIVNQLTMEQQNLSGVNKDQEYVDLQKYVQHYQASAEVIKTASTMFNAILSIR</sequence>
<dbReference type="PANTHER" id="PTHR30033">
    <property type="entry name" value="FLAGELLAR HOOK-ASSOCIATED PROTEIN 1"/>
    <property type="match status" value="1"/>
</dbReference>
<keyword evidence="6 7" id="KW-0975">Bacterial flagellum</keyword>
<protein>
    <recommendedName>
        <fullName evidence="4 7">Flagellar hook-associated protein 1</fullName>
        <shortName evidence="7">HAP1</shortName>
    </recommendedName>
</protein>
<gene>
    <name evidence="7 11" type="primary">flgK</name>
    <name evidence="11" type="ORF">ACFFIT_10110</name>
</gene>
<keyword evidence="5 7" id="KW-0964">Secreted</keyword>
<organism evidence="11 12">
    <name type="scientific">Thorsellia kenyensis</name>
    <dbReference type="NCBI Taxonomy" id="1549888"/>
    <lineage>
        <taxon>Bacteria</taxon>
        <taxon>Pseudomonadati</taxon>
        <taxon>Pseudomonadota</taxon>
        <taxon>Gammaproteobacteria</taxon>
        <taxon>Enterobacterales</taxon>
        <taxon>Thorselliaceae</taxon>
        <taxon>Thorsellia</taxon>
    </lineage>
</organism>
<comment type="caution">
    <text evidence="11">The sequence shown here is derived from an EMBL/GenBank/DDBJ whole genome shotgun (WGS) entry which is preliminary data.</text>
</comment>